<gene>
    <name evidence="1" type="ORF">L1857_14820</name>
</gene>
<sequence>MFGKIGIYDTPVSRAMLRDHFNEVVQNDDNILRLKENEYGVTQVRESLFMGPGGIIKLKSAWLVANEGLMLTTVIPKGKQ</sequence>
<organism evidence="1 2">
    <name type="scientific">Amycolatopsis thermalba</name>
    <dbReference type="NCBI Taxonomy" id="944492"/>
    <lineage>
        <taxon>Bacteria</taxon>
        <taxon>Bacillati</taxon>
        <taxon>Actinomycetota</taxon>
        <taxon>Actinomycetes</taxon>
        <taxon>Pseudonocardiales</taxon>
        <taxon>Pseudonocardiaceae</taxon>
        <taxon>Amycolatopsis</taxon>
    </lineage>
</organism>
<keyword evidence="2" id="KW-1185">Reference proteome</keyword>
<name>A0ABY4NVG2_9PSEU</name>
<proteinExistence type="predicted"/>
<dbReference type="RefSeq" id="WP_116114892.1">
    <property type="nucleotide sequence ID" value="NZ_CP091196.1"/>
</dbReference>
<dbReference type="Proteomes" id="UP000830158">
    <property type="component" value="Chromosome"/>
</dbReference>
<reference evidence="1" key="1">
    <citation type="submission" date="2022-01" db="EMBL/GenBank/DDBJ databases">
        <title>PSI-footprinting approach for the identification of protein synthesis inhibitor producers.</title>
        <authorList>
            <person name="Handel F."/>
            <person name="Kulik A."/>
            <person name="Wex K.W."/>
            <person name="Berscheid A."/>
            <person name="Saur J.S."/>
            <person name="Winkler A."/>
            <person name="Wibberg D."/>
            <person name="Kalinowski J."/>
            <person name="Broetz-Oesterhelt H."/>
            <person name="Mast Y."/>
        </authorList>
    </citation>
    <scope>NUCLEOTIDE SEQUENCE</scope>
    <source>
        <strain evidence="1">KNN 49.3e</strain>
    </source>
</reference>
<accession>A0ABY4NVG2</accession>
<evidence type="ECO:0000313" key="1">
    <source>
        <dbReference type="EMBL" id="UQS24011.1"/>
    </source>
</evidence>
<dbReference type="EMBL" id="CP091196">
    <property type="protein sequence ID" value="UQS24011.1"/>
    <property type="molecule type" value="Genomic_DNA"/>
</dbReference>
<protein>
    <submittedName>
        <fullName evidence="1">Uncharacterized protein</fullName>
    </submittedName>
</protein>
<evidence type="ECO:0000313" key="2">
    <source>
        <dbReference type="Proteomes" id="UP000830158"/>
    </source>
</evidence>